<dbReference type="AlphaFoldDB" id="A0A2P4Q0J4"/>
<evidence type="ECO:0000313" key="2">
    <source>
        <dbReference type="Proteomes" id="UP000018888"/>
    </source>
</evidence>
<protein>
    <submittedName>
        <fullName evidence="1">Uncharacterized protein</fullName>
    </submittedName>
</protein>
<proteinExistence type="predicted"/>
<reference evidence="1 2" key="1">
    <citation type="journal article" date="2013" name="Proc. Natl. Acad. Sci. U.S.A.">
        <title>Genome of an arbuscular mycorrhizal fungus provides insight into the oldest plant symbiosis.</title>
        <authorList>
            <person name="Tisserant E."/>
            <person name="Malbreil M."/>
            <person name="Kuo A."/>
            <person name="Kohler A."/>
            <person name="Symeonidi A."/>
            <person name="Balestrini R."/>
            <person name="Charron P."/>
            <person name="Duensing N."/>
            <person name="Frei Dit Frey N."/>
            <person name="Gianinazzi-Pearson V."/>
            <person name="Gilbert L.B."/>
            <person name="Handa Y."/>
            <person name="Herr J.R."/>
            <person name="Hijri M."/>
            <person name="Koul R."/>
            <person name="Kawaguchi M."/>
            <person name="Krajinski F."/>
            <person name="Lammers P.J."/>
            <person name="Masclaux F.G."/>
            <person name="Murat C."/>
            <person name="Morin E."/>
            <person name="Ndikumana S."/>
            <person name="Pagni M."/>
            <person name="Petitpierre D."/>
            <person name="Requena N."/>
            <person name="Rosikiewicz P."/>
            <person name="Riley R."/>
            <person name="Saito K."/>
            <person name="San Clemente H."/>
            <person name="Shapiro H."/>
            <person name="van Tuinen D."/>
            <person name="Becard G."/>
            <person name="Bonfante P."/>
            <person name="Paszkowski U."/>
            <person name="Shachar-Hill Y.Y."/>
            <person name="Tuskan G.A."/>
            <person name="Young P.W."/>
            <person name="Sanders I.R."/>
            <person name="Henrissat B."/>
            <person name="Rensing S.A."/>
            <person name="Grigoriev I.V."/>
            <person name="Corradi N."/>
            <person name="Roux C."/>
            <person name="Martin F."/>
        </authorList>
    </citation>
    <scope>NUCLEOTIDE SEQUENCE [LARGE SCALE GENOMIC DNA]</scope>
    <source>
        <strain evidence="1 2">DAOM 197198</strain>
    </source>
</reference>
<accession>A0A2P4Q0J4</accession>
<evidence type="ECO:0000313" key="1">
    <source>
        <dbReference type="EMBL" id="POG71150.1"/>
    </source>
</evidence>
<dbReference type="Proteomes" id="UP000018888">
    <property type="component" value="Unassembled WGS sequence"/>
</dbReference>
<organism evidence="1 2">
    <name type="scientific">Rhizophagus irregularis (strain DAOM 181602 / DAOM 197198 / MUCL 43194)</name>
    <name type="common">Arbuscular mycorrhizal fungus</name>
    <name type="synonym">Glomus intraradices</name>
    <dbReference type="NCBI Taxonomy" id="747089"/>
    <lineage>
        <taxon>Eukaryota</taxon>
        <taxon>Fungi</taxon>
        <taxon>Fungi incertae sedis</taxon>
        <taxon>Mucoromycota</taxon>
        <taxon>Glomeromycotina</taxon>
        <taxon>Glomeromycetes</taxon>
        <taxon>Glomerales</taxon>
        <taxon>Glomeraceae</taxon>
        <taxon>Rhizophagus</taxon>
    </lineage>
</organism>
<comment type="caution">
    <text evidence="1">The sequence shown here is derived from an EMBL/GenBank/DDBJ whole genome shotgun (WGS) entry which is preliminary data.</text>
</comment>
<name>A0A2P4Q0J4_RHIID</name>
<reference evidence="1 2" key="2">
    <citation type="journal article" date="2018" name="New Phytol.">
        <title>High intraspecific genome diversity in the model arbuscular mycorrhizal symbiont Rhizophagus irregularis.</title>
        <authorList>
            <person name="Chen E.C.H."/>
            <person name="Morin E."/>
            <person name="Beaudet D."/>
            <person name="Noel J."/>
            <person name="Yildirir G."/>
            <person name="Ndikumana S."/>
            <person name="Charron P."/>
            <person name="St-Onge C."/>
            <person name="Giorgi J."/>
            <person name="Kruger M."/>
            <person name="Marton T."/>
            <person name="Ropars J."/>
            <person name="Grigoriev I.V."/>
            <person name="Hainaut M."/>
            <person name="Henrissat B."/>
            <person name="Roux C."/>
            <person name="Martin F."/>
            <person name="Corradi N."/>
        </authorList>
    </citation>
    <scope>NUCLEOTIDE SEQUENCE [LARGE SCALE GENOMIC DNA]</scope>
    <source>
        <strain evidence="1 2">DAOM 197198</strain>
    </source>
</reference>
<sequence>MELHQFLDSLKNQLFLILHHSNKIHPHFHQFPTLLKNYVSFDNYSHKLNNLFLKIHHKE</sequence>
<gene>
    <name evidence="1" type="ORF">GLOIN_2v1609046</name>
</gene>
<keyword evidence="2" id="KW-1185">Reference proteome</keyword>
<dbReference type="EMBL" id="AUPC02000111">
    <property type="protein sequence ID" value="POG71150.1"/>
    <property type="molecule type" value="Genomic_DNA"/>
</dbReference>